<feature type="transmembrane region" description="Helical" evidence="1">
    <location>
        <begin position="6"/>
        <end position="23"/>
    </location>
</feature>
<sequence>MSIFILICNIVVPLIMISIGVLYNRHSNKKINKILDLFMPIAMIGSGLGGKDTNDIFKDKNSLVSSNKKCSLIWIVSGLVTFIITAIVLIINKSNILNAKTFLDTSNVSVIMLEIEFAILVMVFISMKFVLKKSFY</sequence>
<feature type="transmembrane region" description="Helical" evidence="1">
    <location>
        <begin position="111"/>
        <end position="131"/>
    </location>
</feature>
<gene>
    <name evidence="2" type="ORF">H6A19_13990</name>
</gene>
<keyword evidence="1" id="KW-0472">Membrane</keyword>
<dbReference type="EMBL" id="JACJLL010000113">
    <property type="protein sequence ID" value="MBM6820428.1"/>
    <property type="molecule type" value="Genomic_DNA"/>
</dbReference>
<reference evidence="2 3" key="1">
    <citation type="journal article" date="2021" name="Sci. Rep.">
        <title>The distribution of antibiotic resistance genes in chicken gut microbiota commensals.</title>
        <authorList>
            <person name="Juricova H."/>
            <person name="Matiasovicova J."/>
            <person name="Kubasova T."/>
            <person name="Cejkova D."/>
            <person name="Rychlik I."/>
        </authorList>
    </citation>
    <scope>NUCLEOTIDE SEQUENCE [LARGE SCALE GENOMIC DNA]</scope>
    <source>
        <strain evidence="2 3">An435</strain>
    </source>
</reference>
<keyword evidence="1" id="KW-0812">Transmembrane</keyword>
<organism evidence="2 3">
    <name type="scientific">Clostridium saudiense</name>
    <dbReference type="NCBI Taxonomy" id="1414720"/>
    <lineage>
        <taxon>Bacteria</taxon>
        <taxon>Bacillati</taxon>
        <taxon>Bacillota</taxon>
        <taxon>Clostridia</taxon>
        <taxon>Eubacteriales</taxon>
        <taxon>Clostridiaceae</taxon>
        <taxon>Clostridium</taxon>
    </lineage>
</organism>
<protein>
    <submittedName>
        <fullName evidence="2">Uncharacterized protein</fullName>
    </submittedName>
</protein>
<dbReference type="Proteomes" id="UP000767334">
    <property type="component" value="Unassembled WGS sequence"/>
</dbReference>
<evidence type="ECO:0000313" key="2">
    <source>
        <dbReference type="EMBL" id="MBM6820428.1"/>
    </source>
</evidence>
<name>A0ABS2FKM5_9CLOT</name>
<keyword evidence="1" id="KW-1133">Transmembrane helix</keyword>
<feature type="transmembrane region" description="Helical" evidence="1">
    <location>
        <begin position="72"/>
        <end position="91"/>
    </location>
</feature>
<accession>A0ABS2FKM5</accession>
<evidence type="ECO:0000313" key="3">
    <source>
        <dbReference type="Proteomes" id="UP000767334"/>
    </source>
</evidence>
<keyword evidence="3" id="KW-1185">Reference proteome</keyword>
<dbReference type="RefSeq" id="WP_204572557.1">
    <property type="nucleotide sequence ID" value="NZ_JACJLL010000113.1"/>
</dbReference>
<proteinExistence type="predicted"/>
<evidence type="ECO:0000256" key="1">
    <source>
        <dbReference type="SAM" id="Phobius"/>
    </source>
</evidence>
<comment type="caution">
    <text evidence="2">The sequence shown here is derived from an EMBL/GenBank/DDBJ whole genome shotgun (WGS) entry which is preliminary data.</text>
</comment>